<dbReference type="GO" id="GO:0003678">
    <property type="term" value="F:DNA helicase activity"/>
    <property type="evidence" value="ECO:0007669"/>
    <property type="project" value="UniProtKB-EC"/>
</dbReference>
<comment type="subunit">
    <text evidence="6">Homotetramer. Forms an RuvA(8)-RuvB(12)-Holliday junction (HJ) complex. HJ DNA is sandwiched between 2 RuvA tetramers; dsDNA enters through RuvA and exits via RuvB. An RuvB hexamer assembles on each DNA strand where it exits the tetramer. Each RuvB hexamer is contacted by two RuvA subunits (via domain III) on 2 adjacent RuvB subunits; this complex drives branch migration. In the full resolvosome a probable DNA-RuvA(4)-RuvB(12)-RuvC(2) complex forms which resolves the HJ.</text>
</comment>
<evidence type="ECO:0000259" key="7">
    <source>
        <dbReference type="Pfam" id="PF01330"/>
    </source>
</evidence>
<keyword evidence="1 6" id="KW-0963">Cytoplasm</keyword>
<evidence type="ECO:0000313" key="8">
    <source>
        <dbReference type="EMBL" id="REI42670.1"/>
    </source>
</evidence>
<comment type="similarity">
    <text evidence="6">Belongs to the RuvA family.</text>
</comment>
<dbReference type="Pfam" id="PF14520">
    <property type="entry name" value="HHH_5"/>
    <property type="match status" value="1"/>
</dbReference>
<gene>
    <name evidence="6 8" type="primary">ruvA</name>
    <name evidence="8" type="ORF">DYH56_02580</name>
</gene>
<dbReference type="InterPro" id="IPR012340">
    <property type="entry name" value="NA-bd_OB-fold"/>
</dbReference>
<evidence type="ECO:0000256" key="6">
    <source>
        <dbReference type="HAMAP-Rule" id="MF_00031"/>
    </source>
</evidence>
<comment type="domain">
    <text evidence="6">Has three domains with a flexible linker between the domains II and III and assumes an 'L' shape. Domain III is highly mobile and contacts RuvB.</text>
</comment>
<evidence type="ECO:0000256" key="2">
    <source>
        <dbReference type="ARBA" id="ARBA00022763"/>
    </source>
</evidence>
<keyword evidence="2 6" id="KW-0227">DNA damage</keyword>
<dbReference type="NCBIfam" id="TIGR00084">
    <property type="entry name" value="ruvA"/>
    <property type="match status" value="1"/>
</dbReference>
<proteinExistence type="inferred from homology"/>
<dbReference type="InterPro" id="IPR010994">
    <property type="entry name" value="RuvA_2-like"/>
</dbReference>
<feature type="region of interest" description="Domain III" evidence="6">
    <location>
        <begin position="153"/>
        <end position="197"/>
    </location>
</feature>
<keyword evidence="8" id="KW-0378">Hydrolase</keyword>
<comment type="caution">
    <text evidence="8">The sequence shown here is derived from an EMBL/GenBank/DDBJ whole genome shotgun (WGS) entry which is preliminary data.</text>
</comment>
<dbReference type="SUPFAM" id="SSF50249">
    <property type="entry name" value="Nucleic acid-binding proteins"/>
    <property type="match status" value="1"/>
</dbReference>
<feature type="domain" description="DNA helicase Holliday junction RuvA type" evidence="7">
    <location>
        <begin position="1"/>
        <end position="59"/>
    </location>
</feature>
<dbReference type="Pfam" id="PF01330">
    <property type="entry name" value="RuvA_N"/>
    <property type="match status" value="1"/>
</dbReference>
<dbReference type="SUPFAM" id="SSF47781">
    <property type="entry name" value="RuvA domain 2-like"/>
    <property type="match status" value="1"/>
</dbReference>
<reference evidence="8 9" key="1">
    <citation type="submission" date="2018-08" db="EMBL/GenBank/DDBJ databases">
        <title>Draft genome sequence of Psychrilyobacter sp. strain SD5 isolated from Black Sea water.</title>
        <authorList>
            <person name="Yadav S."/>
            <person name="Villanueva L."/>
            <person name="Damste J.S.S."/>
        </authorList>
    </citation>
    <scope>NUCLEOTIDE SEQUENCE [LARGE SCALE GENOMIC DNA]</scope>
    <source>
        <strain evidence="8 9">SD5</strain>
    </source>
</reference>
<keyword evidence="4 6" id="KW-0233">DNA recombination</keyword>
<keyword evidence="5 6" id="KW-0234">DNA repair</keyword>
<sequence>MFEYLDGKITIKKMGYVAIDVNGLGYKVFVSLQTLDKIKLGETTRLYIYNHVKEDMFKLIGFAEERERDFFEILINVNGIGMSLGLAILSTFSINDLKQIIANEDTKLLTKVPKLGAKKSQKLIVDVKDKMKNLQLVDNIDSGTGSIKAQLEEDIYLALGALGYSKKDIDKFVTPKDLDSYDSIEMAIKDILRKISK</sequence>
<dbReference type="InterPro" id="IPR013849">
    <property type="entry name" value="DNA_helicase_Holl-junc_RuvA_I"/>
</dbReference>
<evidence type="ECO:0000256" key="1">
    <source>
        <dbReference type="ARBA" id="ARBA00022490"/>
    </source>
</evidence>
<organism evidence="8 9">
    <name type="scientific">Psychrilyobacter piezotolerans</name>
    <dbReference type="NCBI Taxonomy" id="2293438"/>
    <lineage>
        <taxon>Bacteria</taxon>
        <taxon>Fusobacteriati</taxon>
        <taxon>Fusobacteriota</taxon>
        <taxon>Fusobacteriia</taxon>
        <taxon>Fusobacteriales</taxon>
        <taxon>Fusobacteriaceae</taxon>
        <taxon>Psychrilyobacter</taxon>
    </lineage>
</organism>
<dbReference type="GO" id="GO:0016787">
    <property type="term" value="F:hydrolase activity"/>
    <property type="evidence" value="ECO:0007669"/>
    <property type="project" value="UniProtKB-KW"/>
</dbReference>
<protein>
    <recommendedName>
        <fullName evidence="6">Holliday junction branch migration complex subunit RuvA</fullName>
    </recommendedName>
</protein>
<dbReference type="InterPro" id="IPR000085">
    <property type="entry name" value="RuvA"/>
</dbReference>
<comment type="caution">
    <text evidence="6">Lacks conserved residue(s) required for the propagation of feature annotation.</text>
</comment>
<dbReference type="Proteomes" id="UP000263486">
    <property type="component" value="Unassembled WGS sequence"/>
</dbReference>
<name>A0ABX9KKA0_9FUSO</name>
<comment type="subcellular location">
    <subcellularLocation>
        <location evidence="6">Cytoplasm</location>
    </subcellularLocation>
</comment>
<dbReference type="Gene3D" id="1.10.150.20">
    <property type="entry name" value="5' to 3' exonuclease, C-terminal subdomain"/>
    <property type="match status" value="1"/>
</dbReference>
<dbReference type="HAMAP" id="MF_00031">
    <property type="entry name" value="DNA_HJ_migration_RuvA"/>
    <property type="match status" value="1"/>
</dbReference>
<evidence type="ECO:0000313" key="9">
    <source>
        <dbReference type="Proteomes" id="UP000263486"/>
    </source>
</evidence>
<dbReference type="EMBL" id="QUAJ01000003">
    <property type="protein sequence ID" value="REI42670.1"/>
    <property type="molecule type" value="Genomic_DNA"/>
</dbReference>
<accession>A0ABX9KKA0</accession>
<comment type="function">
    <text evidence="6">The RuvA-RuvB-RuvC complex processes Holliday junction (HJ) DNA during genetic recombination and DNA repair, while the RuvA-RuvB complex plays an important role in the rescue of blocked DNA replication forks via replication fork reversal (RFR). RuvA specifically binds to HJ cruciform DNA, conferring on it an open structure. The RuvB hexamer acts as an ATP-dependent pump, pulling dsDNA into and through the RuvAB complex. HJ branch migration allows RuvC to scan DNA until it finds its consensus sequence, where it cleaves and resolves the cruciform DNA.</text>
</comment>
<evidence type="ECO:0000256" key="5">
    <source>
        <dbReference type="ARBA" id="ARBA00023204"/>
    </source>
</evidence>
<evidence type="ECO:0000256" key="3">
    <source>
        <dbReference type="ARBA" id="ARBA00023125"/>
    </source>
</evidence>
<keyword evidence="9" id="KW-1185">Reference proteome</keyword>
<dbReference type="Gene3D" id="2.40.50.140">
    <property type="entry name" value="Nucleic acid-binding proteins"/>
    <property type="match status" value="1"/>
</dbReference>
<keyword evidence="3 6" id="KW-0238">DNA-binding</keyword>
<dbReference type="RefSeq" id="WP_114641293.1">
    <property type="nucleotide sequence ID" value="NZ_JAACIO010000003.1"/>
</dbReference>
<evidence type="ECO:0000256" key="4">
    <source>
        <dbReference type="ARBA" id="ARBA00023172"/>
    </source>
</evidence>